<keyword evidence="4" id="KW-1185">Reference proteome</keyword>
<dbReference type="InterPro" id="IPR000626">
    <property type="entry name" value="Ubiquitin-like_dom"/>
</dbReference>
<dbReference type="SUPFAM" id="SSF51430">
    <property type="entry name" value="NAD(P)-linked oxidoreductase"/>
    <property type="match status" value="1"/>
</dbReference>
<reference evidence="3 4" key="1">
    <citation type="journal article" date="2015" name="Genome Biol. Evol.">
        <title>Comparative Genomics of a Bacterivorous Green Alga Reveals Evolutionary Causalities and Consequences of Phago-Mixotrophic Mode of Nutrition.</title>
        <authorList>
            <person name="Burns J.A."/>
            <person name="Paasch A."/>
            <person name="Narechania A."/>
            <person name="Kim E."/>
        </authorList>
    </citation>
    <scope>NUCLEOTIDE SEQUENCE [LARGE SCALE GENOMIC DNA]</scope>
    <source>
        <strain evidence="3 4">PLY_AMNH</strain>
    </source>
</reference>
<gene>
    <name evidence="3" type="ORF">CYMTET_5430</name>
</gene>
<comment type="caution">
    <text evidence="3">The sequence shown here is derived from an EMBL/GenBank/DDBJ whole genome shotgun (WGS) entry which is preliminary data.</text>
</comment>
<evidence type="ECO:0000259" key="2">
    <source>
        <dbReference type="PROSITE" id="PS50053"/>
    </source>
</evidence>
<protein>
    <recommendedName>
        <fullName evidence="2">Ubiquitin-like domain-containing protein</fullName>
    </recommendedName>
</protein>
<evidence type="ECO:0000313" key="3">
    <source>
        <dbReference type="EMBL" id="KAK3287043.1"/>
    </source>
</evidence>
<name>A0AAE0LJ30_9CHLO</name>
<dbReference type="PANTHER" id="PTHR10666">
    <property type="entry name" value="UBIQUITIN"/>
    <property type="match status" value="1"/>
</dbReference>
<dbReference type="Gene3D" id="3.10.20.90">
    <property type="entry name" value="Phosphatidylinositol 3-kinase Catalytic Subunit, Chain A, domain 1"/>
    <property type="match status" value="2"/>
</dbReference>
<sequence length="260" mass="29110">MLIHVKTDFDKVIPLEVIESIERVENIKEKLLRELGVPLQYQRLTFAGKGLENGHTLRESGVFSSQKPTLHLQISVNVSVRQWSGDTLRLEFESSLVTVHEVKVNIQEKESLHTHAMRLLFGGRTLEDCRCLRDYGIEMEAFLDLRLENQGDFLPDNILGLAFGTMEGGDPASTYGNVAAALEVGFRHFDLAERYKTQGHVGRALHTSGLPRKELWLTNKIDGLPSGDYSSVRARVEAMLAEKRLAGKVETALVKLAGWS</sequence>
<dbReference type="PROSITE" id="PS50053">
    <property type="entry name" value="UBIQUITIN_2"/>
    <property type="match status" value="2"/>
</dbReference>
<evidence type="ECO:0000313" key="4">
    <source>
        <dbReference type="Proteomes" id="UP001190700"/>
    </source>
</evidence>
<feature type="domain" description="Ubiquitin-like" evidence="2">
    <location>
        <begin position="98"/>
        <end position="152"/>
    </location>
</feature>
<dbReference type="PROSITE" id="PS00798">
    <property type="entry name" value="ALDOKETO_REDUCTASE_1"/>
    <property type="match status" value="1"/>
</dbReference>
<evidence type="ECO:0000256" key="1">
    <source>
        <dbReference type="ARBA" id="ARBA00022499"/>
    </source>
</evidence>
<dbReference type="Gene3D" id="3.20.20.100">
    <property type="entry name" value="NADP-dependent oxidoreductase domain"/>
    <property type="match status" value="1"/>
</dbReference>
<dbReference type="InterPro" id="IPR050158">
    <property type="entry name" value="Ubiquitin_ubiquitin-like"/>
</dbReference>
<dbReference type="InterPro" id="IPR023210">
    <property type="entry name" value="NADP_OxRdtase_dom"/>
</dbReference>
<accession>A0AAE0LJ30</accession>
<dbReference type="SUPFAM" id="SSF54236">
    <property type="entry name" value="Ubiquitin-like"/>
    <property type="match status" value="2"/>
</dbReference>
<dbReference type="GO" id="GO:0016491">
    <property type="term" value="F:oxidoreductase activity"/>
    <property type="evidence" value="ECO:0007669"/>
    <property type="project" value="InterPro"/>
</dbReference>
<dbReference type="Proteomes" id="UP001190700">
    <property type="component" value="Unassembled WGS sequence"/>
</dbReference>
<dbReference type="AlphaFoldDB" id="A0AAE0LJ30"/>
<dbReference type="SMART" id="SM00213">
    <property type="entry name" value="UBQ"/>
    <property type="match status" value="2"/>
</dbReference>
<dbReference type="Pfam" id="PF00248">
    <property type="entry name" value="Aldo_ket_red"/>
    <property type="match status" value="1"/>
</dbReference>
<dbReference type="Pfam" id="PF00240">
    <property type="entry name" value="ubiquitin"/>
    <property type="match status" value="2"/>
</dbReference>
<keyword evidence="1" id="KW-1017">Isopeptide bond</keyword>
<organism evidence="3 4">
    <name type="scientific">Cymbomonas tetramitiformis</name>
    <dbReference type="NCBI Taxonomy" id="36881"/>
    <lineage>
        <taxon>Eukaryota</taxon>
        <taxon>Viridiplantae</taxon>
        <taxon>Chlorophyta</taxon>
        <taxon>Pyramimonadophyceae</taxon>
        <taxon>Pyramimonadales</taxon>
        <taxon>Pyramimonadaceae</taxon>
        <taxon>Cymbomonas</taxon>
    </lineage>
</organism>
<dbReference type="InterPro" id="IPR018170">
    <property type="entry name" value="Aldo/ket_reductase_CS"/>
</dbReference>
<dbReference type="InterPro" id="IPR029071">
    <property type="entry name" value="Ubiquitin-like_domsf"/>
</dbReference>
<feature type="domain" description="Ubiquitin-like" evidence="2">
    <location>
        <begin position="22"/>
        <end position="62"/>
    </location>
</feature>
<dbReference type="InterPro" id="IPR036812">
    <property type="entry name" value="NAD(P)_OxRdtase_dom_sf"/>
</dbReference>
<proteinExistence type="predicted"/>
<dbReference type="GO" id="GO:0003729">
    <property type="term" value="F:mRNA binding"/>
    <property type="evidence" value="ECO:0007669"/>
    <property type="project" value="UniProtKB-ARBA"/>
</dbReference>
<dbReference type="EMBL" id="LGRX02001039">
    <property type="protein sequence ID" value="KAK3287043.1"/>
    <property type="molecule type" value="Genomic_DNA"/>
</dbReference>